<keyword evidence="8 12" id="KW-0408">Iron</keyword>
<evidence type="ECO:0000313" key="14">
    <source>
        <dbReference type="EMBL" id="GCC29909.1"/>
    </source>
</evidence>
<evidence type="ECO:0008006" key="16">
    <source>
        <dbReference type="Google" id="ProtNLM"/>
    </source>
</evidence>
<feature type="binding site" description="axial binding residue" evidence="12">
    <location>
        <position position="436"/>
    </location>
    <ligand>
        <name>heme</name>
        <dbReference type="ChEBI" id="CHEBI:30413"/>
    </ligand>
    <ligandPart>
        <name>Fe</name>
        <dbReference type="ChEBI" id="CHEBI:18248"/>
    </ligandPart>
</feature>
<dbReference type="Gene3D" id="1.10.630.10">
    <property type="entry name" value="Cytochrome P450"/>
    <property type="match status" value="1"/>
</dbReference>
<keyword evidence="6" id="KW-0256">Endoplasmic reticulum</keyword>
<sequence length="497" mass="56629">MGEKLILVRSNFGYSVLPFGLFKRIGVPGPRPLPFIGTFLHYRKGMFQFDTECYQKYGKIWGIYDGRLPILSILDLDLIKIAFVKECYTLFTNRRDFGLNGPLTESILVVEDDHWKRIRSVLSPTFTSGRLKEMCPIISRYAENLVKNAKQKAKLNESADIKDFFGAYSMDVITSTAFSVDVDSISNPNDPFVKNVKELIKFSLFDLSIIFSVIFPSIIPILEKMGVSFFPKDASDFFMKVITDLKAKRQKGVHTDRVDFLQLMVDSQVTKKQNADSKLTDKALTDTEILAQALTFIFAGYETSGTTLAFAAYNLAMYPDVQKKLQQEIDETFSNKAPPTYDGVMQLEYMDMVISETLRMFPPAPRLDRVCKKDVQLNGITIPKGTIVMVPSYVLHRDPDYWQEPEEFRPERFSEENKESRDPYTFLPFGVGPRNCIGMRFAQLAMKMALTSVLQHVTIVPCEETMIPLELDVTGIMQPKKPIILKFVPRLNADSKD</sequence>
<evidence type="ECO:0000256" key="10">
    <source>
        <dbReference type="ARBA" id="ARBA00023136"/>
    </source>
</evidence>
<dbReference type="GO" id="GO:0020037">
    <property type="term" value="F:heme binding"/>
    <property type="evidence" value="ECO:0007669"/>
    <property type="project" value="InterPro"/>
</dbReference>
<evidence type="ECO:0000256" key="2">
    <source>
        <dbReference type="ARBA" id="ARBA00004586"/>
    </source>
</evidence>
<keyword evidence="5 12" id="KW-0479">Metal-binding</keyword>
<comment type="similarity">
    <text evidence="3 13">Belongs to the cytochrome P450 family.</text>
</comment>
<keyword evidence="15" id="KW-1185">Reference proteome</keyword>
<evidence type="ECO:0000313" key="15">
    <source>
        <dbReference type="Proteomes" id="UP000287033"/>
    </source>
</evidence>
<dbReference type="GO" id="GO:0016705">
    <property type="term" value="F:oxidoreductase activity, acting on paired donors, with incorporation or reduction of molecular oxygen"/>
    <property type="evidence" value="ECO:0007669"/>
    <property type="project" value="InterPro"/>
</dbReference>
<evidence type="ECO:0000256" key="9">
    <source>
        <dbReference type="ARBA" id="ARBA00023033"/>
    </source>
</evidence>
<dbReference type="AlphaFoldDB" id="A0A401SHL7"/>
<dbReference type="EMBL" id="BEZZ01000273">
    <property type="protein sequence ID" value="GCC29909.1"/>
    <property type="molecule type" value="Genomic_DNA"/>
</dbReference>
<proteinExistence type="inferred from homology"/>
<dbReference type="InterPro" id="IPR036396">
    <property type="entry name" value="Cyt_P450_sf"/>
</dbReference>
<dbReference type="Pfam" id="PF00067">
    <property type="entry name" value="p450"/>
    <property type="match status" value="1"/>
</dbReference>
<keyword evidence="4 12" id="KW-0349">Heme</keyword>
<comment type="function">
    <text evidence="11">Cytochromes P450 are a group of heme-thiolate monooxygenases. They oxidize a variety of structurally unrelated compounds, including steroids, fatty acids, and xenobiotics.</text>
</comment>
<name>A0A401SHL7_CHIPU</name>
<evidence type="ECO:0000256" key="1">
    <source>
        <dbReference type="ARBA" id="ARBA00001971"/>
    </source>
</evidence>
<dbReference type="InterPro" id="IPR001128">
    <property type="entry name" value="Cyt_P450"/>
</dbReference>
<reference evidence="14 15" key="1">
    <citation type="journal article" date="2018" name="Nat. Ecol. Evol.">
        <title>Shark genomes provide insights into elasmobranch evolution and the origin of vertebrates.</title>
        <authorList>
            <person name="Hara Y"/>
            <person name="Yamaguchi K"/>
            <person name="Onimaru K"/>
            <person name="Kadota M"/>
            <person name="Koyanagi M"/>
            <person name="Keeley SD"/>
            <person name="Tatsumi K"/>
            <person name="Tanaka K"/>
            <person name="Motone F"/>
            <person name="Kageyama Y"/>
            <person name="Nozu R"/>
            <person name="Adachi N"/>
            <person name="Nishimura O"/>
            <person name="Nakagawa R"/>
            <person name="Tanegashima C"/>
            <person name="Kiyatake I"/>
            <person name="Matsumoto R"/>
            <person name="Murakumo K"/>
            <person name="Nishida K"/>
            <person name="Terakita A"/>
            <person name="Kuratani S"/>
            <person name="Sato K"/>
            <person name="Hyodo S Kuraku.S."/>
        </authorList>
    </citation>
    <scope>NUCLEOTIDE SEQUENCE [LARGE SCALE GENOMIC DNA]</scope>
</reference>
<keyword evidence="9 13" id="KW-0503">Monooxygenase</keyword>
<evidence type="ECO:0000256" key="4">
    <source>
        <dbReference type="ARBA" id="ARBA00022617"/>
    </source>
</evidence>
<dbReference type="STRING" id="137246.A0A401SHL7"/>
<dbReference type="PANTHER" id="PTHR24302:SF15">
    <property type="entry name" value="FATTY-ACID PEROXYGENASE"/>
    <property type="match status" value="1"/>
</dbReference>
<dbReference type="InterPro" id="IPR050705">
    <property type="entry name" value="Cytochrome_P450_3A"/>
</dbReference>
<evidence type="ECO:0000256" key="11">
    <source>
        <dbReference type="ARBA" id="ARBA00043906"/>
    </source>
</evidence>
<keyword evidence="7 13" id="KW-0560">Oxidoreductase</keyword>
<protein>
    <recommendedName>
        <fullName evidence="16">Cytochrome P450</fullName>
    </recommendedName>
</protein>
<dbReference type="SUPFAM" id="SSF48264">
    <property type="entry name" value="Cytochrome P450"/>
    <property type="match status" value="1"/>
</dbReference>
<evidence type="ECO:0000256" key="12">
    <source>
        <dbReference type="PIRSR" id="PIRSR602401-1"/>
    </source>
</evidence>
<dbReference type="GO" id="GO:0008395">
    <property type="term" value="F:steroid hydroxylase activity"/>
    <property type="evidence" value="ECO:0007669"/>
    <property type="project" value="TreeGrafter"/>
</dbReference>
<evidence type="ECO:0000256" key="8">
    <source>
        <dbReference type="ARBA" id="ARBA00023004"/>
    </source>
</evidence>
<dbReference type="OrthoDB" id="1470350at2759"/>
<comment type="subcellular location">
    <subcellularLocation>
        <location evidence="2">Endoplasmic reticulum membrane</location>
    </subcellularLocation>
</comment>
<dbReference type="PANTHER" id="PTHR24302">
    <property type="entry name" value="CYTOCHROME P450 FAMILY 3"/>
    <property type="match status" value="1"/>
</dbReference>
<comment type="cofactor">
    <cofactor evidence="1 12">
        <name>heme</name>
        <dbReference type="ChEBI" id="CHEBI:30413"/>
    </cofactor>
</comment>
<dbReference type="InterPro" id="IPR002401">
    <property type="entry name" value="Cyt_P450_E_grp-I"/>
</dbReference>
<dbReference type="GO" id="GO:0005506">
    <property type="term" value="F:iron ion binding"/>
    <property type="evidence" value="ECO:0007669"/>
    <property type="project" value="InterPro"/>
</dbReference>
<dbReference type="GO" id="GO:0005789">
    <property type="term" value="C:endoplasmic reticulum membrane"/>
    <property type="evidence" value="ECO:0007669"/>
    <property type="project" value="UniProtKB-SubCell"/>
</dbReference>
<dbReference type="PROSITE" id="PS00086">
    <property type="entry name" value="CYTOCHROME_P450"/>
    <property type="match status" value="1"/>
</dbReference>
<comment type="caution">
    <text evidence="14">The sequence shown here is derived from an EMBL/GenBank/DDBJ whole genome shotgun (WGS) entry which is preliminary data.</text>
</comment>
<keyword evidence="10" id="KW-0472">Membrane</keyword>
<evidence type="ECO:0000256" key="5">
    <source>
        <dbReference type="ARBA" id="ARBA00022723"/>
    </source>
</evidence>
<evidence type="ECO:0000256" key="3">
    <source>
        <dbReference type="ARBA" id="ARBA00010617"/>
    </source>
</evidence>
<dbReference type="OMA" id="ELYPMMW"/>
<dbReference type="Proteomes" id="UP000287033">
    <property type="component" value="Unassembled WGS sequence"/>
</dbReference>
<evidence type="ECO:0000256" key="6">
    <source>
        <dbReference type="ARBA" id="ARBA00022824"/>
    </source>
</evidence>
<evidence type="ECO:0000256" key="13">
    <source>
        <dbReference type="RuleBase" id="RU000461"/>
    </source>
</evidence>
<organism evidence="14 15">
    <name type="scientific">Chiloscyllium punctatum</name>
    <name type="common">Brownbanded bambooshark</name>
    <name type="synonym">Hemiscyllium punctatum</name>
    <dbReference type="NCBI Taxonomy" id="137246"/>
    <lineage>
        <taxon>Eukaryota</taxon>
        <taxon>Metazoa</taxon>
        <taxon>Chordata</taxon>
        <taxon>Craniata</taxon>
        <taxon>Vertebrata</taxon>
        <taxon>Chondrichthyes</taxon>
        <taxon>Elasmobranchii</taxon>
        <taxon>Galeomorphii</taxon>
        <taxon>Galeoidea</taxon>
        <taxon>Orectolobiformes</taxon>
        <taxon>Hemiscylliidae</taxon>
        <taxon>Chiloscyllium</taxon>
    </lineage>
</organism>
<dbReference type="FunFam" id="1.10.630.10:FF:000003">
    <property type="entry name" value="cytochrome P450 3A12-like isoform X2"/>
    <property type="match status" value="1"/>
</dbReference>
<accession>A0A401SHL7</accession>
<evidence type="ECO:0000256" key="7">
    <source>
        <dbReference type="ARBA" id="ARBA00023002"/>
    </source>
</evidence>
<dbReference type="PRINTS" id="PR00385">
    <property type="entry name" value="P450"/>
</dbReference>
<dbReference type="InterPro" id="IPR017972">
    <property type="entry name" value="Cyt_P450_CS"/>
</dbReference>
<dbReference type="PRINTS" id="PR00463">
    <property type="entry name" value="EP450I"/>
</dbReference>
<gene>
    <name evidence="14" type="ORF">chiPu_0008353</name>
</gene>